<keyword evidence="3" id="KW-0548">Nucleotidyltransferase</keyword>
<evidence type="ECO:0000256" key="3">
    <source>
        <dbReference type="ARBA" id="ARBA00022695"/>
    </source>
</evidence>
<dbReference type="Pfam" id="PF00483">
    <property type="entry name" value="NTP_transferase"/>
    <property type="match status" value="1"/>
</dbReference>
<feature type="domain" description="Nucleotidyl transferase" evidence="5">
    <location>
        <begin position="122"/>
        <end position="379"/>
    </location>
</feature>
<protein>
    <submittedName>
        <fullName evidence="7">Uncharacterized protein</fullName>
    </submittedName>
</protein>
<dbReference type="SUPFAM" id="SSF53448">
    <property type="entry name" value="Nucleotide-diphospho-sugar transferases"/>
    <property type="match status" value="1"/>
</dbReference>
<feature type="domain" description="Glucose-1-phosphate adenylyltransferase/Bifunctional protein GlmU-like C-terminal hexapeptide" evidence="6">
    <location>
        <begin position="399"/>
        <end position="462"/>
    </location>
</feature>
<keyword evidence="7" id="KW-0614">Plasmid</keyword>
<organism evidence="7 8">
    <name type="scientific">Alloyangia pacifica</name>
    <dbReference type="NCBI Taxonomy" id="311180"/>
    <lineage>
        <taxon>Bacteria</taxon>
        <taxon>Pseudomonadati</taxon>
        <taxon>Pseudomonadota</taxon>
        <taxon>Alphaproteobacteria</taxon>
        <taxon>Rhodobacterales</taxon>
        <taxon>Roseobacteraceae</taxon>
        <taxon>Alloyangia</taxon>
    </lineage>
</organism>
<accession>A0A2U8HLP6</accession>
<dbReference type="Pfam" id="PF24894">
    <property type="entry name" value="Hexapep_GlmU"/>
    <property type="match status" value="1"/>
</dbReference>
<keyword evidence="4" id="KW-0320">Glycogen biosynthesis</keyword>
<gene>
    <name evidence="7" type="ORF">CEW88_23260</name>
</gene>
<evidence type="ECO:0000256" key="1">
    <source>
        <dbReference type="ARBA" id="ARBA00010443"/>
    </source>
</evidence>
<evidence type="ECO:0000313" key="7">
    <source>
        <dbReference type="EMBL" id="AWI86683.1"/>
    </source>
</evidence>
<dbReference type="PANTHER" id="PTHR43523">
    <property type="entry name" value="GLUCOSE-1-PHOSPHATE ADENYLYLTRANSFERASE-RELATED"/>
    <property type="match status" value="1"/>
</dbReference>
<dbReference type="KEGG" id="ypac:CEW88_23260"/>
<keyword evidence="2" id="KW-0808">Transferase</keyword>
<evidence type="ECO:0000256" key="4">
    <source>
        <dbReference type="ARBA" id="ARBA00023056"/>
    </source>
</evidence>
<name>A0A2U8HLP6_9RHOB</name>
<dbReference type="InterPro" id="IPR056818">
    <property type="entry name" value="GlmU/GlgC-like_hexapep"/>
</dbReference>
<dbReference type="Gene3D" id="2.160.10.10">
    <property type="entry name" value="Hexapeptide repeat proteins"/>
    <property type="match status" value="1"/>
</dbReference>
<sequence length="497" mass="54269">MRGFGGSQGRFSRVCRQMAPRQYRGHGAARARRLPGEYLAYGIRHGPRGFGGTIGGAGGFHVRIVRPVRSFHTHPVSRRPDGAPRPGLSYDLMGPLEMRISSAQSSIRFPEILDPSVERCMPVLLAGGRGSRLHELTDRQCKPAVAFGSGDGRIVDFVLAALARAGFPSLFVATQYRPRDLSRHLEDRWAHHFPRGILQRDGAALAACGFRGTADALRQTATLIDAHAPREVMILSGDHVLDLDLRALLAHHRAQGCAATVVATAVPRHEARGFGVFEEGPDGRVLGFAEKPPRPVPMRGDPERALASAGLYVFDWIWLKAALRADAEREDTRHDFGHDILPMAMAAGELSVWRMPQAGAGQGAYWRDVGTLDAYRRSQLDFAGAEPPVPLPQTMRRPVTFARDSALEGSVLLPGATVGRRCHLRDTLVGSGVRLPDGFQAGLDAEEDARWFRRSSGGTLLITAEMMNRRETALRRPAARALFRHPPQMAAVSALES</sequence>
<dbReference type="InterPro" id="IPR011831">
    <property type="entry name" value="ADP-Glc_PPase"/>
</dbReference>
<dbReference type="GO" id="GO:0008878">
    <property type="term" value="F:glucose-1-phosphate adenylyltransferase activity"/>
    <property type="evidence" value="ECO:0007669"/>
    <property type="project" value="InterPro"/>
</dbReference>
<dbReference type="PANTHER" id="PTHR43523:SF2">
    <property type="entry name" value="GLUCOSE-1-PHOSPHATE ADENYLYLTRANSFERASE"/>
    <property type="match status" value="1"/>
</dbReference>
<dbReference type="AlphaFoldDB" id="A0A2U8HLP6"/>
<dbReference type="InterPro" id="IPR029044">
    <property type="entry name" value="Nucleotide-diphossugar_trans"/>
</dbReference>
<geneLocation type="plasmid" evidence="7 8">
    <name>unnamed3</name>
</geneLocation>
<evidence type="ECO:0000313" key="8">
    <source>
        <dbReference type="Proteomes" id="UP000244915"/>
    </source>
</evidence>
<evidence type="ECO:0000256" key="2">
    <source>
        <dbReference type="ARBA" id="ARBA00022679"/>
    </source>
</evidence>
<comment type="similarity">
    <text evidence="1">Belongs to the bacterial/plant glucose-1-phosphate adenylyltransferase family.</text>
</comment>
<evidence type="ECO:0000259" key="6">
    <source>
        <dbReference type="Pfam" id="PF24894"/>
    </source>
</evidence>
<proteinExistence type="inferred from homology"/>
<dbReference type="InterPro" id="IPR005835">
    <property type="entry name" value="NTP_transferase_dom"/>
</dbReference>
<evidence type="ECO:0000259" key="5">
    <source>
        <dbReference type="Pfam" id="PF00483"/>
    </source>
</evidence>
<dbReference type="EMBL" id="CP022193">
    <property type="protein sequence ID" value="AWI86683.1"/>
    <property type="molecule type" value="Genomic_DNA"/>
</dbReference>
<dbReference type="GO" id="GO:0005978">
    <property type="term" value="P:glycogen biosynthetic process"/>
    <property type="evidence" value="ECO:0007669"/>
    <property type="project" value="UniProtKB-KW"/>
</dbReference>
<dbReference type="Gene3D" id="3.90.550.10">
    <property type="entry name" value="Spore Coat Polysaccharide Biosynthesis Protein SpsA, Chain A"/>
    <property type="match status" value="1"/>
</dbReference>
<reference evidence="7 8" key="1">
    <citation type="submission" date="2017-06" db="EMBL/GenBank/DDBJ databases">
        <title>Yangia sp. YSBP01 complete genome sequence.</title>
        <authorList>
            <person name="Woo J.-H."/>
            <person name="Kim H.-S."/>
        </authorList>
    </citation>
    <scope>NUCLEOTIDE SEQUENCE [LARGE SCALE GENOMIC DNA]</scope>
    <source>
        <strain evidence="7 8">YSBP01</strain>
        <plasmid evidence="7 8">unnamed3</plasmid>
    </source>
</reference>
<dbReference type="Proteomes" id="UP000244915">
    <property type="component" value="Plasmid unnamed3"/>
</dbReference>